<evidence type="ECO:0000313" key="3">
    <source>
        <dbReference type="Proteomes" id="UP000319322"/>
    </source>
</evidence>
<dbReference type="Pfam" id="PF18798">
    <property type="entry name" value="LPD3"/>
    <property type="match status" value="1"/>
</dbReference>
<gene>
    <name evidence="2" type="ORF">FNE76_08060</name>
</gene>
<feature type="domain" description="Large polyvalent protein-associated" evidence="1">
    <location>
        <begin position="44"/>
        <end position="166"/>
    </location>
</feature>
<dbReference type="Proteomes" id="UP000319322">
    <property type="component" value="Unassembled WGS sequence"/>
</dbReference>
<accession>A0A553UFR1</accession>
<reference evidence="2" key="1">
    <citation type="submission" date="2019-07" db="EMBL/GenBank/DDBJ databases">
        <title>Helicobacter labacensis sp. nov., Helicobacter mehlei sp. nov. and Helicobacter vulpis sp. nov., isolated from gastric mucosa of red fox (Vulpis vulpis).</title>
        <authorList>
            <person name="Kusar D."/>
            <person name="Gruntar I."/>
            <person name="Pate M."/>
            <person name="Zajc U."/>
            <person name="Ocepek M."/>
        </authorList>
    </citation>
    <scope>NUCLEOTIDE SEQUENCE [LARGE SCALE GENOMIC DNA]</scope>
    <source>
        <strain evidence="2">L8b</strain>
    </source>
</reference>
<dbReference type="InterPro" id="IPR040824">
    <property type="entry name" value="LPD3"/>
</dbReference>
<name>A0A553UFR1_9HELI</name>
<evidence type="ECO:0000259" key="1">
    <source>
        <dbReference type="Pfam" id="PF18798"/>
    </source>
</evidence>
<organism evidence="2 3">
    <name type="scientific">Helicobacter mehlei</name>
    <dbReference type="NCBI Taxonomy" id="2316080"/>
    <lineage>
        <taxon>Bacteria</taxon>
        <taxon>Pseudomonadati</taxon>
        <taxon>Campylobacterota</taxon>
        <taxon>Epsilonproteobacteria</taxon>
        <taxon>Campylobacterales</taxon>
        <taxon>Helicobacteraceae</taxon>
        <taxon>Helicobacter</taxon>
    </lineage>
</organism>
<proteinExistence type="predicted"/>
<dbReference type="AlphaFoldDB" id="A0A553UFR1"/>
<keyword evidence="3" id="KW-1185">Reference proteome</keyword>
<sequence>IQLNHLVQRQDFDNATKALIRELEGGLPPDDGGKSFEYKTEGTKDIKDLRTELRQSLVPILNQDIKNKETGVVARISGTGLNKISSEKALNKSLENGFTKEEHFKVGADIKALFENARLGETYADKKGSADIKAMHRYFAEININGKKAQVKITLKESMQQGHRIYSLELGELNPLP</sequence>
<evidence type="ECO:0000313" key="2">
    <source>
        <dbReference type="EMBL" id="TSA79050.1"/>
    </source>
</evidence>
<comment type="caution">
    <text evidence="2">The sequence shown here is derived from an EMBL/GenBank/DDBJ whole genome shotgun (WGS) entry which is preliminary data.</text>
</comment>
<reference evidence="2" key="2">
    <citation type="submission" date="2019-07" db="EMBL/GenBank/DDBJ databases">
        <authorList>
            <person name="Papic B."/>
        </authorList>
    </citation>
    <scope>NUCLEOTIDE SEQUENCE [LARGE SCALE GENOMIC DNA]</scope>
    <source>
        <strain evidence="2">L8b</strain>
    </source>
</reference>
<protein>
    <recommendedName>
        <fullName evidence="1">Large polyvalent protein-associated domain-containing protein</fullName>
    </recommendedName>
</protein>
<dbReference type="RefSeq" id="WP_143928489.1">
    <property type="nucleotide sequence ID" value="NZ_VKGC01000058.1"/>
</dbReference>
<dbReference type="EMBL" id="VKGC01000058">
    <property type="protein sequence ID" value="TSA79050.1"/>
    <property type="molecule type" value="Genomic_DNA"/>
</dbReference>
<feature type="non-terminal residue" evidence="2">
    <location>
        <position position="1"/>
    </location>
</feature>